<dbReference type="InterPro" id="IPR011037">
    <property type="entry name" value="Pyrv_Knase-like_insert_dom_sf"/>
</dbReference>
<organism evidence="2 3">
    <name type="scientific">Alkalisalibacterium limincola</name>
    <dbReference type="NCBI Taxonomy" id="2699169"/>
    <lineage>
        <taxon>Bacteria</taxon>
        <taxon>Pseudomonadati</taxon>
        <taxon>Pseudomonadota</taxon>
        <taxon>Gammaproteobacteria</taxon>
        <taxon>Lysobacterales</taxon>
        <taxon>Lysobacteraceae</taxon>
        <taxon>Alkalisalibacterium</taxon>
    </lineage>
</organism>
<dbReference type="Pfam" id="PF03473">
    <property type="entry name" value="MOSC"/>
    <property type="match status" value="1"/>
</dbReference>
<dbReference type="SUPFAM" id="SSF50800">
    <property type="entry name" value="PK beta-barrel domain-like"/>
    <property type="match status" value="1"/>
</dbReference>
<dbReference type="GO" id="GO:0003824">
    <property type="term" value="F:catalytic activity"/>
    <property type="evidence" value="ECO:0007669"/>
    <property type="project" value="InterPro"/>
</dbReference>
<dbReference type="EMBL" id="VRTS01000002">
    <property type="protein sequence ID" value="TXK64931.1"/>
    <property type="molecule type" value="Genomic_DNA"/>
</dbReference>
<dbReference type="InterPro" id="IPR005303">
    <property type="entry name" value="MOCOS_middle"/>
</dbReference>
<gene>
    <name evidence="2" type="ORF">FU658_03675</name>
</gene>
<dbReference type="AlphaFoldDB" id="A0A5C8KUN9"/>
<comment type="caution">
    <text evidence="2">The sequence shown here is derived from an EMBL/GenBank/DDBJ whole genome shotgun (WGS) entry which is preliminary data.</text>
</comment>
<feature type="domain" description="MOSC" evidence="1">
    <location>
        <begin position="122"/>
        <end position="264"/>
    </location>
</feature>
<evidence type="ECO:0000313" key="2">
    <source>
        <dbReference type="EMBL" id="TXK64931.1"/>
    </source>
</evidence>
<keyword evidence="3" id="KW-1185">Reference proteome</keyword>
<dbReference type="Proteomes" id="UP000321248">
    <property type="component" value="Unassembled WGS sequence"/>
</dbReference>
<protein>
    <submittedName>
        <fullName evidence="2">MOSC domain-containing protein</fullName>
    </submittedName>
</protein>
<dbReference type="PANTHER" id="PTHR14237:SF19">
    <property type="entry name" value="MITOCHONDRIAL AMIDOXIME REDUCING COMPONENT 1"/>
    <property type="match status" value="1"/>
</dbReference>
<dbReference type="RefSeq" id="WP_147890851.1">
    <property type="nucleotide sequence ID" value="NZ_VRTS01000002.1"/>
</dbReference>
<proteinExistence type="predicted"/>
<dbReference type="InterPro" id="IPR005302">
    <property type="entry name" value="MoCF_Sase_C"/>
</dbReference>
<dbReference type="GO" id="GO:0030170">
    <property type="term" value="F:pyridoxal phosphate binding"/>
    <property type="evidence" value="ECO:0007669"/>
    <property type="project" value="InterPro"/>
</dbReference>
<dbReference type="GO" id="GO:0030151">
    <property type="term" value="F:molybdenum ion binding"/>
    <property type="evidence" value="ECO:0007669"/>
    <property type="project" value="InterPro"/>
</dbReference>
<dbReference type="Pfam" id="PF03476">
    <property type="entry name" value="MOSC_N"/>
    <property type="match status" value="1"/>
</dbReference>
<dbReference type="PROSITE" id="PS51340">
    <property type="entry name" value="MOSC"/>
    <property type="match status" value="1"/>
</dbReference>
<evidence type="ECO:0000313" key="3">
    <source>
        <dbReference type="Proteomes" id="UP000321248"/>
    </source>
</evidence>
<reference evidence="2 3" key="1">
    <citation type="submission" date="2019-08" db="EMBL/GenBank/DDBJ databases">
        <authorList>
            <person name="Karlyshev A.V."/>
        </authorList>
    </citation>
    <scope>NUCLEOTIDE SEQUENCE [LARGE SCALE GENOMIC DNA]</scope>
    <source>
        <strain evidence="2 3">Alg18-2.2</strain>
    </source>
</reference>
<name>A0A5C8KUN9_9GAMM</name>
<sequence>MLVTHLYVHPLKSAASLPLGALDIQARGPAHDRRWMVVDDSGKFVTGRTRPQMVLLRARPVPGGLQLEAPGKPPLHVAEPDAGAMHREVEVWGDRVRAPVAGPEASSWLSDFLGQPVDLVHMDADAVRPVNAKYGKPGDEVSFADGFPLLLLSARAVHDLGERIGRHMAITRFRPNIVVGNLKAHAEDRWRRLRIAGIEFEVAQPCTRCAFTTVDPLTGRRDADGEPLRTLSTYRRSAKGVDFGVLLIARGRGRVQLGDPVEVIEADPA</sequence>
<evidence type="ECO:0000259" key="1">
    <source>
        <dbReference type="PROSITE" id="PS51340"/>
    </source>
</evidence>
<accession>A0A5C8KUN9</accession>
<dbReference type="OrthoDB" id="581532at2"/>
<dbReference type="SUPFAM" id="SSF141673">
    <property type="entry name" value="MOSC N-terminal domain-like"/>
    <property type="match status" value="1"/>
</dbReference>
<dbReference type="PANTHER" id="PTHR14237">
    <property type="entry name" value="MOLYBDOPTERIN COFACTOR SULFURASE MOSC"/>
    <property type="match status" value="1"/>
</dbReference>